<accession>A0A177EDD1</accession>
<evidence type="ECO:0000313" key="12">
    <source>
        <dbReference type="EMBL" id="OAG29964.1"/>
    </source>
</evidence>
<dbReference type="GO" id="GO:0046513">
    <property type="term" value="P:ceramide biosynthetic process"/>
    <property type="evidence" value="ECO:0007669"/>
    <property type="project" value="TreeGrafter"/>
</dbReference>
<feature type="transmembrane region" description="Helical" evidence="10">
    <location>
        <begin position="186"/>
        <end position="206"/>
    </location>
</feature>
<dbReference type="EMBL" id="LTDL01000038">
    <property type="protein sequence ID" value="OAG29964.1"/>
    <property type="molecule type" value="Genomic_DNA"/>
</dbReference>
<feature type="region of interest" description="Disordered" evidence="9">
    <location>
        <begin position="249"/>
        <end position="286"/>
    </location>
</feature>
<name>A0A177EDD1_9MICR</name>
<dbReference type="PANTHER" id="PTHR21290:SF25">
    <property type="entry name" value="SPHINGOMYELIN SYNTHASE-RELATED PROTEIN 1"/>
    <property type="match status" value="1"/>
</dbReference>
<sequence length="286" mass="31682">MNRGQWRSGVDYVSTRYGLTGWKIFSVLLAAFILAVSLFFVNVCANISSFWTPVKAYNFPLNDLLNDFFNSTSYTVSYNNAIDILLICFCAVTIVVILLNKNAVYIGLKLIIALTITYTLRCTTLVVTSLPDSWPMGTRSLNHFYSYFGRDRGGDLIYSGHTLLIVTFAHVWSSFYLITDSYLLHWVLGILAWAYIIMVMIFIVVARTHYTIDVLLAVYIASGVWWSLSYFSTRFFKDPIKDLSFKTREPTSDVAGPDNAAGPGTGGVAGPGVGGEAAVGDTVISQ</sequence>
<comment type="caution">
    <text evidence="12">The sequence shown here is derived from an EMBL/GenBank/DDBJ whole genome shotgun (WGS) entry which is preliminary data.</text>
</comment>
<comment type="similarity">
    <text evidence="2">Belongs to the sphingomyelin synthase family.</text>
</comment>
<evidence type="ECO:0000256" key="8">
    <source>
        <dbReference type="ARBA" id="ARBA00023136"/>
    </source>
</evidence>
<reference evidence="12 13" key="1">
    <citation type="submission" date="2016-02" db="EMBL/GenBank/DDBJ databases">
        <title>Discovery of a natural microsporidian pathogen with a broad tissue tropism in Caenorhabditis elegans.</title>
        <authorList>
            <person name="Luallen R.J."/>
            <person name="Reinke A.W."/>
            <person name="Tong L."/>
            <person name="Botts M.R."/>
            <person name="Felix M.-A."/>
            <person name="Troemel E.R."/>
        </authorList>
    </citation>
    <scope>NUCLEOTIDE SEQUENCE [LARGE SCALE GENOMIC DNA]</scope>
    <source>
        <strain evidence="12 13">JUm2807</strain>
    </source>
</reference>
<dbReference type="GO" id="GO:0005886">
    <property type="term" value="C:plasma membrane"/>
    <property type="evidence" value="ECO:0007669"/>
    <property type="project" value="TreeGrafter"/>
</dbReference>
<dbReference type="AlphaFoldDB" id="A0A177EDD1"/>
<dbReference type="InterPro" id="IPR045221">
    <property type="entry name" value="Sphingomyelin_synth-like"/>
</dbReference>
<dbReference type="GO" id="GO:0047493">
    <property type="term" value="F:ceramide cholinephosphotransferase activity"/>
    <property type="evidence" value="ECO:0007669"/>
    <property type="project" value="TreeGrafter"/>
</dbReference>
<keyword evidence="8 10" id="KW-0472">Membrane</keyword>
<dbReference type="STRING" id="1805483.A0A177EDD1"/>
<evidence type="ECO:0000256" key="2">
    <source>
        <dbReference type="ARBA" id="ARBA00005441"/>
    </source>
</evidence>
<evidence type="ECO:0000256" key="6">
    <source>
        <dbReference type="ARBA" id="ARBA00022989"/>
    </source>
</evidence>
<dbReference type="RefSeq" id="XP_067544516.1">
    <property type="nucleotide sequence ID" value="XM_067688929.1"/>
</dbReference>
<evidence type="ECO:0000256" key="1">
    <source>
        <dbReference type="ARBA" id="ARBA00004141"/>
    </source>
</evidence>
<evidence type="ECO:0000256" key="4">
    <source>
        <dbReference type="ARBA" id="ARBA00022692"/>
    </source>
</evidence>
<evidence type="ECO:0000256" key="5">
    <source>
        <dbReference type="ARBA" id="ARBA00022919"/>
    </source>
</evidence>
<feature type="transmembrane region" description="Helical" evidence="10">
    <location>
        <begin position="156"/>
        <end position="179"/>
    </location>
</feature>
<evidence type="ECO:0000259" key="11">
    <source>
        <dbReference type="Pfam" id="PF14360"/>
    </source>
</evidence>
<evidence type="ECO:0000256" key="7">
    <source>
        <dbReference type="ARBA" id="ARBA00023098"/>
    </source>
</evidence>
<dbReference type="GO" id="GO:0000139">
    <property type="term" value="C:Golgi membrane"/>
    <property type="evidence" value="ECO:0007669"/>
    <property type="project" value="TreeGrafter"/>
</dbReference>
<dbReference type="InterPro" id="IPR025749">
    <property type="entry name" value="Sphingomyelin_synth-like_dom"/>
</dbReference>
<evidence type="ECO:0000256" key="10">
    <source>
        <dbReference type="SAM" id="Phobius"/>
    </source>
</evidence>
<keyword evidence="13" id="KW-1185">Reference proteome</keyword>
<keyword evidence="3" id="KW-0808">Transferase</keyword>
<comment type="subcellular location">
    <subcellularLocation>
        <location evidence="1">Membrane</location>
        <topology evidence="1">Multi-pass membrane protein</topology>
    </subcellularLocation>
</comment>
<evidence type="ECO:0000313" key="13">
    <source>
        <dbReference type="Proteomes" id="UP000185944"/>
    </source>
</evidence>
<keyword evidence="5" id="KW-0746">Sphingolipid metabolism</keyword>
<evidence type="ECO:0000256" key="9">
    <source>
        <dbReference type="SAM" id="MobiDB-lite"/>
    </source>
</evidence>
<dbReference type="GO" id="GO:0005789">
    <property type="term" value="C:endoplasmic reticulum membrane"/>
    <property type="evidence" value="ECO:0007669"/>
    <property type="project" value="TreeGrafter"/>
</dbReference>
<keyword evidence="6 10" id="KW-1133">Transmembrane helix</keyword>
<dbReference type="GeneID" id="93647861"/>
<protein>
    <submittedName>
        <fullName evidence="12">Shingomyelin synthase</fullName>
    </submittedName>
</protein>
<dbReference type="Pfam" id="PF14360">
    <property type="entry name" value="PAP2_C"/>
    <property type="match status" value="1"/>
</dbReference>
<feature type="transmembrane region" description="Helical" evidence="10">
    <location>
        <begin position="212"/>
        <end position="231"/>
    </location>
</feature>
<dbReference type="PANTHER" id="PTHR21290">
    <property type="entry name" value="SPHINGOMYELIN SYNTHETASE"/>
    <property type="match status" value="1"/>
</dbReference>
<feature type="domain" description="Sphingomyelin synthase-like" evidence="11">
    <location>
        <begin position="154"/>
        <end position="227"/>
    </location>
</feature>
<feature type="transmembrane region" description="Helical" evidence="10">
    <location>
        <begin position="21"/>
        <end position="41"/>
    </location>
</feature>
<feature type="transmembrane region" description="Helical" evidence="10">
    <location>
        <begin position="111"/>
        <end position="130"/>
    </location>
</feature>
<keyword evidence="4 10" id="KW-0812">Transmembrane</keyword>
<evidence type="ECO:0000256" key="3">
    <source>
        <dbReference type="ARBA" id="ARBA00022679"/>
    </source>
</evidence>
<gene>
    <name evidence="12" type="ORF">NEDG_01511</name>
</gene>
<dbReference type="OrthoDB" id="422827at2759"/>
<feature type="transmembrane region" description="Helical" evidence="10">
    <location>
        <begin position="81"/>
        <end position="99"/>
    </location>
</feature>
<proteinExistence type="inferred from homology"/>
<feature type="compositionally biased region" description="Gly residues" evidence="9">
    <location>
        <begin position="263"/>
        <end position="277"/>
    </location>
</feature>
<dbReference type="Proteomes" id="UP000185944">
    <property type="component" value="Unassembled WGS sequence"/>
</dbReference>
<dbReference type="GO" id="GO:0033188">
    <property type="term" value="F:sphingomyelin synthase activity"/>
    <property type="evidence" value="ECO:0007669"/>
    <property type="project" value="TreeGrafter"/>
</dbReference>
<dbReference type="VEuPathDB" id="MicrosporidiaDB:NEDG_01511"/>
<organism evidence="12 13">
    <name type="scientific">Nematocida displodere</name>
    <dbReference type="NCBI Taxonomy" id="1805483"/>
    <lineage>
        <taxon>Eukaryota</taxon>
        <taxon>Fungi</taxon>
        <taxon>Fungi incertae sedis</taxon>
        <taxon>Microsporidia</taxon>
        <taxon>Nematocida</taxon>
    </lineage>
</organism>
<keyword evidence="7" id="KW-0443">Lipid metabolism</keyword>